<dbReference type="PROSITE" id="PS00107">
    <property type="entry name" value="PROTEIN_KINASE_ATP"/>
    <property type="match status" value="1"/>
</dbReference>
<evidence type="ECO:0000259" key="11">
    <source>
        <dbReference type="PROSITE" id="PS50011"/>
    </source>
</evidence>
<evidence type="ECO:0000256" key="1">
    <source>
        <dbReference type="ARBA" id="ARBA00010886"/>
    </source>
</evidence>
<evidence type="ECO:0000256" key="2">
    <source>
        <dbReference type="ARBA" id="ARBA00012513"/>
    </source>
</evidence>
<keyword evidence="4" id="KW-0808">Transferase</keyword>
<evidence type="ECO:0000256" key="10">
    <source>
        <dbReference type="PROSITE-ProRule" id="PRU10141"/>
    </source>
</evidence>
<evidence type="ECO:0000256" key="7">
    <source>
        <dbReference type="ARBA" id="ARBA00022840"/>
    </source>
</evidence>
<evidence type="ECO:0000256" key="5">
    <source>
        <dbReference type="ARBA" id="ARBA00022741"/>
    </source>
</evidence>
<reference evidence="12" key="1">
    <citation type="submission" date="2021-01" db="EMBL/GenBank/DDBJ databases">
        <authorList>
            <consortium name="Genoscope - CEA"/>
            <person name="William W."/>
        </authorList>
    </citation>
    <scope>NUCLEOTIDE SEQUENCE</scope>
</reference>
<sequence length="521" mass="60603">MESKLQNFEIHKKLGSGAYSSVYKVQRKSDGKVYALKKVKLMDIGDREKQNALNEVRFIASIHHDNVVSYKECFIEDNNLCIIMEYAEGGDLLQKIQRQVKKQQMIPEQEIWQLAIQVLQGLRALHHKKILHRDLKCANIFLYENNQVKLGDFNVSKLAKNGLVYTQTGTPYYASPEVWQDKPYDHKADIWSLGCVIYETCALKPPFRAKDMNGLYKQVLKGQYQPIPIIYSQELVQLIKSMMQVQPSNRPDCDNLLQHSLLQKKAKQYGIPLISDEIENDLLKTIKWPIARKGLQVNKSELVNLNCQLPGSNYLNQHNSNHIKRNQQSNRIRSQDTNDSIVLNQPNEALHQFMKQMTHLDQREIEKIPKNLNQNLNKSISKQTIQENVLPINRRIRVSNSTHEKQEKYDPIQQPKCVSKDRIDSQIQIKSNYYGKDVIQSLNKQHQSQKLPIINGNQRQDEVCVLRKNSSNERNSSSYLRRSKYEYQKKDSSMQLSVEKPAGLMKIIQEHQYLPKLAKKQ</sequence>
<name>A0A8S1M4Y5_PARPR</name>
<evidence type="ECO:0000256" key="4">
    <source>
        <dbReference type="ARBA" id="ARBA00022679"/>
    </source>
</evidence>
<comment type="caution">
    <text evidence="12">The sequence shown here is derived from an EMBL/GenBank/DDBJ whole genome shotgun (WGS) entry which is preliminary data.</text>
</comment>
<dbReference type="Proteomes" id="UP000688137">
    <property type="component" value="Unassembled WGS sequence"/>
</dbReference>
<keyword evidence="6" id="KW-0418">Kinase</keyword>
<dbReference type="InterPro" id="IPR017441">
    <property type="entry name" value="Protein_kinase_ATP_BS"/>
</dbReference>
<keyword evidence="5 10" id="KW-0547">Nucleotide-binding</keyword>
<dbReference type="GO" id="GO:0005524">
    <property type="term" value="F:ATP binding"/>
    <property type="evidence" value="ECO:0007669"/>
    <property type="project" value="UniProtKB-UniRule"/>
</dbReference>
<comment type="catalytic activity">
    <reaction evidence="8">
        <text>L-threonyl-[protein] + ATP = O-phospho-L-threonyl-[protein] + ADP + H(+)</text>
        <dbReference type="Rhea" id="RHEA:46608"/>
        <dbReference type="Rhea" id="RHEA-COMP:11060"/>
        <dbReference type="Rhea" id="RHEA-COMP:11605"/>
        <dbReference type="ChEBI" id="CHEBI:15378"/>
        <dbReference type="ChEBI" id="CHEBI:30013"/>
        <dbReference type="ChEBI" id="CHEBI:30616"/>
        <dbReference type="ChEBI" id="CHEBI:61977"/>
        <dbReference type="ChEBI" id="CHEBI:456216"/>
        <dbReference type="EC" id="2.7.11.1"/>
    </reaction>
</comment>
<dbReference type="InterPro" id="IPR008271">
    <property type="entry name" value="Ser/Thr_kinase_AS"/>
</dbReference>
<evidence type="ECO:0000313" key="12">
    <source>
        <dbReference type="EMBL" id="CAD8075117.1"/>
    </source>
</evidence>
<dbReference type="SMART" id="SM00220">
    <property type="entry name" value="S_TKc"/>
    <property type="match status" value="1"/>
</dbReference>
<dbReference type="Pfam" id="PF00069">
    <property type="entry name" value="Pkinase"/>
    <property type="match status" value="1"/>
</dbReference>
<dbReference type="PROSITE" id="PS50011">
    <property type="entry name" value="PROTEIN_KINASE_DOM"/>
    <property type="match status" value="1"/>
</dbReference>
<evidence type="ECO:0000256" key="8">
    <source>
        <dbReference type="ARBA" id="ARBA00047899"/>
    </source>
</evidence>
<organism evidence="12 13">
    <name type="scientific">Paramecium primaurelia</name>
    <dbReference type="NCBI Taxonomy" id="5886"/>
    <lineage>
        <taxon>Eukaryota</taxon>
        <taxon>Sar</taxon>
        <taxon>Alveolata</taxon>
        <taxon>Ciliophora</taxon>
        <taxon>Intramacronucleata</taxon>
        <taxon>Oligohymenophorea</taxon>
        <taxon>Peniculida</taxon>
        <taxon>Parameciidae</taxon>
        <taxon>Paramecium</taxon>
    </lineage>
</organism>
<dbReference type="OMA" id="YETCALK"/>
<keyword evidence="3" id="KW-0723">Serine/threonine-protein kinase</keyword>
<dbReference type="InterPro" id="IPR000719">
    <property type="entry name" value="Prot_kinase_dom"/>
</dbReference>
<dbReference type="PANTHER" id="PTHR44899">
    <property type="entry name" value="CAMK FAMILY PROTEIN KINASE"/>
    <property type="match status" value="1"/>
</dbReference>
<gene>
    <name evidence="12" type="ORF">PPRIM_AZ9-3.1.T0540042</name>
</gene>
<dbReference type="InterPro" id="IPR051131">
    <property type="entry name" value="NEK_Ser/Thr_kinase_NIMA"/>
</dbReference>
<feature type="domain" description="Protein kinase" evidence="11">
    <location>
        <begin position="8"/>
        <end position="262"/>
    </location>
</feature>
<comment type="similarity">
    <text evidence="1">Belongs to the protein kinase superfamily. NEK Ser/Thr protein kinase family. NIMA subfamily.</text>
</comment>
<dbReference type="AlphaFoldDB" id="A0A8S1M4Y5"/>
<evidence type="ECO:0000256" key="6">
    <source>
        <dbReference type="ARBA" id="ARBA00022777"/>
    </source>
</evidence>
<dbReference type="EC" id="2.7.11.1" evidence="2"/>
<evidence type="ECO:0000256" key="9">
    <source>
        <dbReference type="ARBA" id="ARBA00048679"/>
    </source>
</evidence>
<protein>
    <recommendedName>
        <fullName evidence="2">non-specific serine/threonine protein kinase</fullName>
        <ecNumber evidence="2">2.7.11.1</ecNumber>
    </recommendedName>
</protein>
<proteinExistence type="inferred from homology"/>
<dbReference type="FunFam" id="3.30.200.20:FF:000097">
    <property type="entry name" value="Probable serine/threonine-protein kinase nek1"/>
    <property type="match status" value="1"/>
</dbReference>
<keyword evidence="7 10" id="KW-0067">ATP-binding</keyword>
<dbReference type="EMBL" id="CAJJDM010000054">
    <property type="protein sequence ID" value="CAD8075117.1"/>
    <property type="molecule type" value="Genomic_DNA"/>
</dbReference>
<dbReference type="PROSITE" id="PS00108">
    <property type="entry name" value="PROTEIN_KINASE_ST"/>
    <property type="match status" value="1"/>
</dbReference>
<comment type="catalytic activity">
    <reaction evidence="9">
        <text>L-seryl-[protein] + ATP = O-phospho-L-seryl-[protein] + ADP + H(+)</text>
        <dbReference type="Rhea" id="RHEA:17989"/>
        <dbReference type="Rhea" id="RHEA-COMP:9863"/>
        <dbReference type="Rhea" id="RHEA-COMP:11604"/>
        <dbReference type="ChEBI" id="CHEBI:15378"/>
        <dbReference type="ChEBI" id="CHEBI:29999"/>
        <dbReference type="ChEBI" id="CHEBI:30616"/>
        <dbReference type="ChEBI" id="CHEBI:83421"/>
        <dbReference type="ChEBI" id="CHEBI:456216"/>
        <dbReference type="EC" id="2.7.11.1"/>
    </reaction>
</comment>
<dbReference type="PANTHER" id="PTHR44899:SF3">
    <property type="entry name" value="SERINE_THREONINE-PROTEIN KINASE NEK1"/>
    <property type="match status" value="1"/>
</dbReference>
<dbReference type="GO" id="GO:0004674">
    <property type="term" value="F:protein serine/threonine kinase activity"/>
    <property type="evidence" value="ECO:0007669"/>
    <property type="project" value="UniProtKB-KW"/>
</dbReference>
<accession>A0A8S1M4Y5</accession>
<keyword evidence="13" id="KW-1185">Reference proteome</keyword>
<evidence type="ECO:0000313" key="13">
    <source>
        <dbReference type="Proteomes" id="UP000688137"/>
    </source>
</evidence>
<dbReference type="FunFam" id="1.10.510.10:FF:000957">
    <property type="entry name" value="Uncharacterized protein"/>
    <property type="match status" value="1"/>
</dbReference>
<evidence type="ECO:0000256" key="3">
    <source>
        <dbReference type="ARBA" id="ARBA00022527"/>
    </source>
</evidence>
<feature type="binding site" evidence="10">
    <location>
        <position position="37"/>
    </location>
    <ligand>
        <name>ATP</name>
        <dbReference type="ChEBI" id="CHEBI:30616"/>
    </ligand>
</feature>